<feature type="domain" description="Thoeris protein ThsB TIR-like" evidence="1">
    <location>
        <begin position="8"/>
        <end position="104"/>
    </location>
</feature>
<dbReference type="Proteomes" id="UP000256884">
    <property type="component" value="Unassembled WGS sequence"/>
</dbReference>
<dbReference type="InterPro" id="IPR036490">
    <property type="entry name" value="ThsB_TIR-like_sf"/>
</dbReference>
<proteinExistence type="predicted"/>
<keyword evidence="3" id="KW-1185">Reference proteome</keyword>
<evidence type="ECO:0000313" key="2">
    <source>
        <dbReference type="EMBL" id="REH50594.1"/>
    </source>
</evidence>
<dbReference type="Gene3D" id="3.40.50.11200">
    <property type="match status" value="1"/>
</dbReference>
<dbReference type="OrthoDB" id="1099430at2"/>
<dbReference type="Pfam" id="PF08937">
    <property type="entry name" value="ThsB_TIR"/>
    <property type="match status" value="1"/>
</dbReference>
<accession>A0A3E0HVV0</accession>
<protein>
    <submittedName>
        <fullName evidence="2">TIR-like protein DUF1863</fullName>
    </submittedName>
</protein>
<dbReference type="EMBL" id="QUNS01000004">
    <property type="protein sequence ID" value="REH50594.1"/>
    <property type="molecule type" value="Genomic_DNA"/>
</dbReference>
<dbReference type="InterPro" id="IPR015032">
    <property type="entry name" value="ThsB__TIR-like_domain"/>
</dbReference>
<sequence>MAYRNKTYVCFDADGDIEYYRAMQQWKAADHIDFNFYDAHDLNNLRDDSSEETIKRRLRERFNDTKLLIVLVGSQTRFHYKYVRWEIEVALKLEIPIIAVNILDNQTRVWDKYPPILRDELVLNVQFNQILIRHSIDNWIDEHKRLVSQDEKNNRVWKEHIYRNLGLI</sequence>
<dbReference type="AlphaFoldDB" id="A0A3E0HVV0"/>
<dbReference type="SUPFAM" id="SSF52206">
    <property type="entry name" value="Hypothetical protein MTH538"/>
    <property type="match status" value="1"/>
</dbReference>
<organism evidence="2 3">
    <name type="scientific">Tenacibaculum gallaicum</name>
    <dbReference type="NCBI Taxonomy" id="561505"/>
    <lineage>
        <taxon>Bacteria</taxon>
        <taxon>Pseudomonadati</taxon>
        <taxon>Bacteroidota</taxon>
        <taxon>Flavobacteriia</taxon>
        <taxon>Flavobacteriales</taxon>
        <taxon>Flavobacteriaceae</taxon>
        <taxon>Tenacibaculum</taxon>
    </lineage>
</organism>
<reference evidence="2 3" key="1">
    <citation type="submission" date="2018-08" db="EMBL/GenBank/DDBJ databases">
        <title>Genomic Encyclopedia of Type Strains, Phase IV (KMG-IV): sequencing the most valuable type-strain genomes for metagenomic binning, comparative biology and taxonomic classification.</title>
        <authorList>
            <person name="Goeker M."/>
        </authorList>
    </citation>
    <scope>NUCLEOTIDE SEQUENCE [LARGE SCALE GENOMIC DNA]</scope>
    <source>
        <strain evidence="2 3">DSM 18841</strain>
    </source>
</reference>
<evidence type="ECO:0000313" key="3">
    <source>
        <dbReference type="Proteomes" id="UP000256884"/>
    </source>
</evidence>
<gene>
    <name evidence="2" type="ORF">C7448_104206</name>
</gene>
<comment type="caution">
    <text evidence="2">The sequence shown here is derived from an EMBL/GenBank/DDBJ whole genome shotgun (WGS) entry which is preliminary data.</text>
</comment>
<evidence type="ECO:0000259" key="1">
    <source>
        <dbReference type="Pfam" id="PF08937"/>
    </source>
</evidence>
<dbReference type="RefSeq" id="WP_115901182.1">
    <property type="nucleotide sequence ID" value="NZ_QUNS01000004.1"/>
</dbReference>
<name>A0A3E0HVV0_9FLAO</name>